<evidence type="ECO:0000256" key="3">
    <source>
        <dbReference type="SAM" id="MobiDB-lite"/>
    </source>
</evidence>
<feature type="coiled-coil region" evidence="2">
    <location>
        <begin position="345"/>
        <end position="377"/>
    </location>
</feature>
<evidence type="ECO:0000256" key="1">
    <source>
        <dbReference type="ARBA" id="ARBA00009480"/>
    </source>
</evidence>
<dbReference type="CDD" id="cd15857">
    <property type="entry name" value="SNARE_SEC9C"/>
    <property type="match status" value="1"/>
</dbReference>
<evidence type="ECO:0000313" key="6">
    <source>
        <dbReference type="Proteomes" id="UP000256601"/>
    </source>
</evidence>
<sequence>MNNGGNNAAPPPATNSPYSMPQNGAPPKESPAKSSKFKRFGRSKKEEAPPPLEDPRLRPRQYVAPTDYNDAERDDYEPVYDVGLPEEPELPPPPMPGAVNPYASANQGYGSRFGNVDRELEEDKTALFGPRDDPPMDSSYNPALSEQPKYAESVMSMPRQELSQKVRQKEPPAAPAPQTAAVAEYSEATVAVDEEEDLLLGGGSTLNLGRVDSYSYGNEQEYGKQNYTYNYNQGHEFDTVLEEEEKTEQEQEDEDVEAVKQQIRFTKQQSAASTRNALRHAAEAEESGRNTLGMLGSQGERLYNIHSTLALATTQHKIAEDKAKELKTVTRSMFAPHVSNPFNSKRRAQEKEDRIRRERAVAQVEREQRRRDAYDSQQRVVGALDGVGEKSKHRKEMMSKYGSRPGRDRYQFEADEEDDILEDEIDNNLDELSNAAGRLKKLGLAMNEEVEQQNEKLDQIAEQTDDLDISVHLNTARLAGIH</sequence>
<feature type="domain" description="T-SNARE coiled-coil homology" evidence="4">
    <location>
        <begin position="419"/>
        <end position="481"/>
    </location>
</feature>
<evidence type="ECO:0000256" key="2">
    <source>
        <dbReference type="SAM" id="Coils"/>
    </source>
</evidence>
<dbReference type="PANTHER" id="PTHR19305">
    <property type="entry name" value="SYNAPTOSOMAL ASSOCIATED PROTEIN"/>
    <property type="match status" value="1"/>
</dbReference>
<dbReference type="GO" id="GO:0006906">
    <property type="term" value="P:vesicle fusion"/>
    <property type="evidence" value="ECO:0007669"/>
    <property type="project" value="TreeGrafter"/>
</dbReference>
<dbReference type="SMART" id="SM00397">
    <property type="entry name" value="t_SNARE"/>
    <property type="match status" value="2"/>
</dbReference>
<organism evidence="5 6">
    <name type="scientific">Yarrowia lipolytica</name>
    <name type="common">Candida lipolytica</name>
    <dbReference type="NCBI Taxonomy" id="4952"/>
    <lineage>
        <taxon>Eukaryota</taxon>
        <taxon>Fungi</taxon>
        <taxon>Dikarya</taxon>
        <taxon>Ascomycota</taxon>
        <taxon>Saccharomycotina</taxon>
        <taxon>Dipodascomycetes</taxon>
        <taxon>Dipodascales</taxon>
        <taxon>Dipodascales incertae sedis</taxon>
        <taxon>Yarrowia</taxon>
    </lineage>
</organism>
<protein>
    <submittedName>
        <fullName evidence="5">Protein transport protein SEC9</fullName>
    </submittedName>
</protein>
<reference evidence="5 6" key="1">
    <citation type="submission" date="2018-07" db="EMBL/GenBank/DDBJ databases">
        <title>Draft Genome Assemblies for Five Robust Yarrowia lipolytica Strains Exhibiting High Lipid Production and Pentose Sugar Utilization and Sugar Alcohol Secretion from Undetoxified Lignocellulosic Biomass Hydrolysates.</title>
        <authorList>
            <consortium name="DOE Joint Genome Institute"/>
            <person name="Walker C."/>
            <person name="Ryu S."/>
            <person name="Na H."/>
            <person name="Zane M."/>
            <person name="LaButti K."/>
            <person name="Lipzen A."/>
            <person name="Haridas S."/>
            <person name="Barry K."/>
            <person name="Grigoriev I.V."/>
            <person name="Quarterman J."/>
            <person name="Slininger P."/>
            <person name="Dien B."/>
            <person name="Trinh C.T."/>
        </authorList>
    </citation>
    <scope>NUCLEOTIDE SEQUENCE [LARGE SCALE GENOMIC DNA]</scope>
    <source>
        <strain evidence="5 6">YB392</strain>
    </source>
</reference>
<feature type="region of interest" description="Disordered" evidence="3">
    <location>
        <begin position="1"/>
        <end position="181"/>
    </location>
</feature>
<proteinExistence type="inferred from homology"/>
<dbReference type="Gene3D" id="1.20.5.110">
    <property type="match status" value="2"/>
</dbReference>
<gene>
    <name evidence="5" type="ORF">B0I71DRAFT_132794</name>
</gene>
<dbReference type="GO" id="GO:0005484">
    <property type="term" value="F:SNAP receptor activity"/>
    <property type="evidence" value="ECO:0007669"/>
    <property type="project" value="TreeGrafter"/>
</dbReference>
<dbReference type="GO" id="GO:0006887">
    <property type="term" value="P:exocytosis"/>
    <property type="evidence" value="ECO:0007669"/>
    <property type="project" value="TreeGrafter"/>
</dbReference>
<dbReference type="GO" id="GO:0031201">
    <property type="term" value="C:SNARE complex"/>
    <property type="evidence" value="ECO:0007669"/>
    <property type="project" value="TreeGrafter"/>
</dbReference>
<dbReference type="InterPro" id="IPR000727">
    <property type="entry name" value="T_SNARE_dom"/>
</dbReference>
<dbReference type="Proteomes" id="UP000256601">
    <property type="component" value="Unassembled WGS sequence"/>
</dbReference>
<feature type="compositionally biased region" description="Basic and acidic residues" evidence="3">
    <location>
        <begin position="43"/>
        <end position="57"/>
    </location>
</feature>
<feature type="coiled-coil region" evidence="2">
    <location>
        <begin position="242"/>
        <end position="269"/>
    </location>
</feature>
<dbReference type="EMBL" id="KZ857338">
    <property type="protein sequence ID" value="RDW25310.1"/>
    <property type="molecule type" value="Genomic_DNA"/>
</dbReference>
<accession>A0A371C5N1</accession>
<dbReference type="VEuPathDB" id="FungiDB:YALI0_E18414g"/>
<dbReference type="GO" id="GO:0005886">
    <property type="term" value="C:plasma membrane"/>
    <property type="evidence" value="ECO:0007669"/>
    <property type="project" value="TreeGrafter"/>
</dbReference>
<keyword evidence="2" id="KW-0175">Coiled coil</keyword>
<feature type="compositionally biased region" description="Basic and acidic residues" evidence="3">
    <location>
        <begin position="115"/>
        <end position="134"/>
    </location>
</feature>
<dbReference type="SUPFAM" id="SSF58038">
    <property type="entry name" value="SNARE fusion complex"/>
    <property type="match status" value="2"/>
</dbReference>
<comment type="similarity">
    <text evidence="1">Belongs to the SNAP-25 family.</text>
</comment>
<dbReference type="CDD" id="cd15886">
    <property type="entry name" value="SNARE_SEC9N"/>
    <property type="match status" value="1"/>
</dbReference>
<dbReference type="VEuPathDB" id="FungiDB:YALI1_E22070g"/>
<name>A0A371C5N1_YARLL</name>
<dbReference type="GO" id="GO:0019905">
    <property type="term" value="F:syntaxin binding"/>
    <property type="evidence" value="ECO:0007669"/>
    <property type="project" value="TreeGrafter"/>
</dbReference>
<dbReference type="PROSITE" id="PS50192">
    <property type="entry name" value="T_SNARE"/>
    <property type="match status" value="1"/>
</dbReference>
<dbReference type="AlphaFoldDB" id="A0A371C5N1"/>
<dbReference type="PANTHER" id="PTHR19305:SF9">
    <property type="entry name" value="SYNAPTOSOMAL-ASSOCIATED PROTEIN 29"/>
    <property type="match status" value="1"/>
</dbReference>
<evidence type="ECO:0000259" key="4">
    <source>
        <dbReference type="PROSITE" id="PS50192"/>
    </source>
</evidence>
<evidence type="ECO:0000313" key="5">
    <source>
        <dbReference type="EMBL" id="RDW25310.1"/>
    </source>
</evidence>
<feature type="compositionally biased region" description="Acidic residues" evidence="3">
    <location>
        <begin position="72"/>
        <end position="89"/>
    </location>
</feature>